<dbReference type="Pfam" id="PF00435">
    <property type="entry name" value="Spectrin"/>
    <property type="match status" value="1"/>
</dbReference>
<gene>
    <name evidence="4" type="ORF">NP493_107g06001</name>
</gene>
<dbReference type="AlphaFoldDB" id="A0AAD9UHH7"/>
<organism evidence="4 5">
    <name type="scientific">Ridgeia piscesae</name>
    <name type="common">Tubeworm</name>
    <dbReference type="NCBI Taxonomy" id="27915"/>
    <lineage>
        <taxon>Eukaryota</taxon>
        <taxon>Metazoa</taxon>
        <taxon>Spiralia</taxon>
        <taxon>Lophotrochozoa</taxon>
        <taxon>Annelida</taxon>
        <taxon>Polychaeta</taxon>
        <taxon>Sedentaria</taxon>
        <taxon>Canalipalpata</taxon>
        <taxon>Sabellida</taxon>
        <taxon>Siboglinidae</taxon>
        <taxon>Ridgeia</taxon>
    </lineage>
</organism>
<evidence type="ECO:0000259" key="3">
    <source>
        <dbReference type="PROSITE" id="PS50010"/>
    </source>
</evidence>
<feature type="domain" description="DH" evidence="3">
    <location>
        <begin position="185"/>
        <end position="246"/>
    </location>
</feature>
<dbReference type="SUPFAM" id="SSF48065">
    <property type="entry name" value="DBL homology domain (DH-domain)"/>
    <property type="match status" value="1"/>
</dbReference>
<dbReference type="SMART" id="SM00150">
    <property type="entry name" value="SPEC"/>
    <property type="match status" value="1"/>
</dbReference>
<sequence>MNLVRDPELEVKATLEHLLKQENVVLEYWTATMRRLDQCQQYVFFESSAKQALEWIHDNGEVYLSTHTNAGKNLEETQTLLKEHNEFKARAKETREKVKLLLQVADGLVEKGHVHATSIKSWVAAVDRRYKDFSCRMEKHRVKLETTLGLTHDPQEDRQSDPNLEEKLQQAAKELNEEKRRSARRKEFIMAELLQTERTYVKDLETCIDCYMAEMLAPDKELPAGISGKHDIIFGNIQDIYNFHNK</sequence>
<evidence type="ECO:0000256" key="1">
    <source>
        <dbReference type="ARBA" id="ARBA00022658"/>
    </source>
</evidence>
<dbReference type="InterPro" id="IPR051336">
    <property type="entry name" value="RhoGEF_Guanine_NuclExch_SF"/>
</dbReference>
<dbReference type="InterPro" id="IPR018159">
    <property type="entry name" value="Spectrin/alpha-actinin"/>
</dbReference>
<evidence type="ECO:0000313" key="4">
    <source>
        <dbReference type="EMBL" id="KAK2189417.1"/>
    </source>
</evidence>
<name>A0AAD9UHH7_RIDPI</name>
<keyword evidence="5" id="KW-1185">Reference proteome</keyword>
<dbReference type="GO" id="GO:0005085">
    <property type="term" value="F:guanyl-nucleotide exchange factor activity"/>
    <property type="evidence" value="ECO:0007669"/>
    <property type="project" value="UniProtKB-KW"/>
</dbReference>
<keyword evidence="1" id="KW-0344">Guanine-nucleotide releasing factor</keyword>
<dbReference type="Gene3D" id="1.20.900.10">
    <property type="entry name" value="Dbl homology (DH) domain"/>
    <property type="match status" value="1"/>
</dbReference>
<dbReference type="EMBL" id="JAODUO010000107">
    <property type="protein sequence ID" value="KAK2189417.1"/>
    <property type="molecule type" value="Genomic_DNA"/>
</dbReference>
<dbReference type="Proteomes" id="UP001209878">
    <property type="component" value="Unassembled WGS sequence"/>
</dbReference>
<accession>A0AAD9UHH7</accession>
<comment type="caution">
    <text evidence="4">The sequence shown here is derived from an EMBL/GenBank/DDBJ whole genome shotgun (WGS) entry which is preliminary data.</text>
</comment>
<dbReference type="GO" id="GO:0005737">
    <property type="term" value="C:cytoplasm"/>
    <property type="evidence" value="ECO:0007669"/>
    <property type="project" value="TreeGrafter"/>
</dbReference>
<dbReference type="GO" id="GO:0019898">
    <property type="term" value="C:extrinsic component of membrane"/>
    <property type="evidence" value="ECO:0007669"/>
    <property type="project" value="TreeGrafter"/>
</dbReference>
<dbReference type="InterPro" id="IPR000219">
    <property type="entry name" value="DH_dom"/>
</dbReference>
<dbReference type="PROSITE" id="PS50010">
    <property type="entry name" value="DH_2"/>
    <property type="match status" value="1"/>
</dbReference>
<reference evidence="4" key="1">
    <citation type="journal article" date="2023" name="Mol. Biol. Evol.">
        <title>Third-Generation Sequencing Reveals the Adaptive Role of the Epigenome in Three Deep-Sea Polychaetes.</title>
        <authorList>
            <person name="Perez M."/>
            <person name="Aroh O."/>
            <person name="Sun Y."/>
            <person name="Lan Y."/>
            <person name="Juniper S.K."/>
            <person name="Young C.R."/>
            <person name="Angers B."/>
            <person name="Qian P.Y."/>
        </authorList>
    </citation>
    <scope>NUCLEOTIDE SEQUENCE</scope>
    <source>
        <strain evidence="4">R07B-5</strain>
    </source>
</reference>
<dbReference type="PANTHER" id="PTHR22826:SF106">
    <property type="entry name" value="TRIO, ISOFORM A"/>
    <property type="match status" value="1"/>
</dbReference>
<evidence type="ECO:0000313" key="5">
    <source>
        <dbReference type="Proteomes" id="UP001209878"/>
    </source>
</evidence>
<dbReference type="Gene3D" id="1.20.58.60">
    <property type="match status" value="1"/>
</dbReference>
<dbReference type="PANTHER" id="PTHR22826">
    <property type="entry name" value="RHO GUANINE EXCHANGE FACTOR-RELATED"/>
    <property type="match status" value="1"/>
</dbReference>
<keyword evidence="2" id="KW-0175">Coiled coil</keyword>
<dbReference type="CDD" id="cd00176">
    <property type="entry name" value="SPEC"/>
    <property type="match status" value="1"/>
</dbReference>
<dbReference type="SUPFAM" id="SSF46966">
    <property type="entry name" value="Spectrin repeat"/>
    <property type="match status" value="1"/>
</dbReference>
<evidence type="ECO:0000256" key="2">
    <source>
        <dbReference type="SAM" id="Coils"/>
    </source>
</evidence>
<proteinExistence type="predicted"/>
<dbReference type="InterPro" id="IPR002017">
    <property type="entry name" value="Spectrin_repeat"/>
</dbReference>
<dbReference type="InterPro" id="IPR035899">
    <property type="entry name" value="DBL_dom_sf"/>
</dbReference>
<protein>
    <recommendedName>
        <fullName evidence="3">DH domain-containing protein</fullName>
    </recommendedName>
</protein>
<feature type="coiled-coil region" evidence="2">
    <location>
        <begin position="161"/>
        <end position="192"/>
    </location>
</feature>
<dbReference type="GO" id="GO:0007411">
    <property type="term" value="P:axon guidance"/>
    <property type="evidence" value="ECO:0007669"/>
    <property type="project" value="TreeGrafter"/>
</dbReference>
<dbReference type="Pfam" id="PF00621">
    <property type="entry name" value="RhoGEF"/>
    <property type="match status" value="1"/>
</dbReference>